<dbReference type="PANTHER" id="PTHR15725:SF0">
    <property type="entry name" value="ZINC FINGER CCCH DOMAIN-CONTAINING PROTEIN 32-LIKE"/>
    <property type="match status" value="1"/>
</dbReference>
<sequence length="529" mass="59986">MEEELQKHNTDCVYFLASPLTCKKGMDCEYRHNEIARLNPRDCWYWLAGNCANPTCGFRHPPLERHAEAPSESGSSSLPANKTSIPCYFYFSGFCGKGDRCSFMHGPDASTRTGKSGNTSLAFKEGTPLDNKTSVGNVVSASTEACANLSKTASGLMLQAKKDIQLPAPKNVIVQSPFPEVVLRHCEEAVAVKSDFLLQSDSFIQSRSHVCTDLSSVQQVDGYVEPQECWESSPGFDVLVDDKSGNLVYEDDQEYLLALDREHRELNNHFQGYEFEDLEYDRTYCDTEVMYKQETYDSFDCLDNVHIFDDVGNSSGFSSDRILDSSLRRKRKLLPMELRVVDLQDRWRKHRVNNGLPVIRSTRRHDSTRLLGRGREKPQRPGFSRWLQGRLASKVGKNVFDSFEDNGILLNCANQNGWRRHSRLNRSRLQNRGKRQAKGQFLSSEVLRKPVPRERKYNNSSTEFTGPKSLAQIKEEKKKAEDNGDYTGKTGNSNRMALADFEGPKPLSEILKDKRKMGTVEDDDGSTYD</sequence>
<accession>A0ABQ9KKN9</accession>
<dbReference type="EMBL" id="JARPOI010000017">
    <property type="protein sequence ID" value="KAJ9140954.1"/>
    <property type="molecule type" value="Genomic_DNA"/>
</dbReference>
<feature type="region of interest" description="Disordered" evidence="5">
    <location>
        <begin position="425"/>
        <end position="529"/>
    </location>
</feature>
<reference evidence="7" key="1">
    <citation type="journal article" date="2023" name="Plant Biotechnol. J.">
        <title>Chromosome-level wild Hevea brasiliensis genome provides new tools for genomic-assisted breeding and valuable loci to elevate rubber yield.</title>
        <authorList>
            <person name="Cheng H."/>
            <person name="Song X."/>
            <person name="Hu Y."/>
            <person name="Wu T."/>
            <person name="Yang Q."/>
            <person name="An Z."/>
            <person name="Feng S."/>
            <person name="Deng Z."/>
            <person name="Wu W."/>
            <person name="Zeng X."/>
            <person name="Tu M."/>
            <person name="Wang X."/>
            <person name="Huang H."/>
        </authorList>
    </citation>
    <scope>NUCLEOTIDE SEQUENCE</scope>
    <source>
        <strain evidence="7">MT/VB/25A 57/8</strain>
    </source>
</reference>
<feature type="zinc finger region" description="C3H1-type" evidence="4">
    <location>
        <begin position="6"/>
        <end position="35"/>
    </location>
</feature>
<dbReference type="InterPro" id="IPR036855">
    <property type="entry name" value="Znf_CCCH_sf"/>
</dbReference>
<dbReference type="PANTHER" id="PTHR15725">
    <property type="entry name" value="ZN-FINGER, C-X8-C-X5-C-X3-H TYPE-CONTAINING"/>
    <property type="match status" value="1"/>
</dbReference>
<evidence type="ECO:0000256" key="2">
    <source>
        <dbReference type="ARBA" id="ARBA00022771"/>
    </source>
</evidence>
<keyword evidence="3 4" id="KW-0862">Zinc</keyword>
<feature type="domain" description="C3H1-type" evidence="6">
    <location>
        <begin position="81"/>
        <end position="108"/>
    </location>
</feature>
<dbReference type="SMART" id="SM00356">
    <property type="entry name" value="ZnF_C3H1"/>
    <property type="match status" value="3"/>
</dbReference>
<feature type="domain" description="C3H1-type" evidence="6">
    <location>
        <begin position="37"/>
        <end position="63"/>
    </location>
</feature>
<feature type="zinc finger region" description="C3H1-type" evidence="4">
    <location>
        <begin position="81"/>
        <end position="108"/>
    </location>
</feature>
<feature type="compositionally biased region" description="Acidic residues" evidence="5">
    <location>
        <begin position="520"/>
        <end position="529"/>
    </location>
</feature>
<keyword evidence="1 4" id="KW-0479">Metal-binding</keyword>
<feature type="compositionally biased region" description="Basic and acidic residues" evidence="5">
    <location>
        <begin position="510"/>
        <end position="519"/>
    </location>
</feature>
<protein>
    <recommendedName>
        <fullName evidence="6">C3H1-type domain-containing protein</fullName>
    </recommendedName>
</protein>
<dbReference type="InterPro" id="IPR041686">
    <property type="entry name" value="Znf-CCCH_3"/>
</dbReference>
<dbReference type="Proteomes" id="UP001174677">
    <property type="component" value="Chromosome 17"/>
</dbReference>
<organism evidence="7 8">
    <name type="scientific">Hevea brasiliensis</name>
    <name type="common">Para rubber tree</name>
    <name type="synonym">Siphonia brasiliensis</name>
    <dbReference type="NCBI Taxonomy" id="3981"/>
    <lineage>
        <taxon>Eukaryota</taxon>
        <taxon>Viridiplantae</taxon>
        <taxon>Streptophyta</taxon>
        <taxon>Embryophyta</taxon>
        <taxon>Tracheophyta</taxon>
        <taxon>Spermatophyta</taxon>
        <taxon>Magnoliopsida</taxon>
        <taxon>eudicotyledons</taxon>
        <taxon>Gunneridae</taxon>
        <taxon>Pentapetalae</taxon>
        <taxon>rosids</taxon>
        <taxon>fabids</taxon>
        <taxon>Malpighiales</taxon>
        <taxon>Euphorbiaceae</taxon>
        <taxon>Crotonoideae</taxon>
        <taxon>Micrandreae</taxon>
        <taxon>Hevea</taxon>
    </lineage>
</organism>
<feature type="zinc finger region" description="C3H1-type" evidence="4">
    <location>
        <begin position="37"/>
        <end position="63"/>
    </location>
</feature>
<evidence type="ECO:0000256" key="1">
    <source>
        <dbReference type="ARBA" id="ARBA00022723"/>
    </source>
</evidence>
<dbReference type="InterPro" id="IPR000571">
    <property type="entry name" value="Znf_CCCH"/>
</dbReference>
<evidence type="ECO:0000256" key="4">
    <source>
        <dbReference type="PROSITE-ProRule" id="PRU00723"/>
    </source>
</evidence>
<dbReference type="Pfam" id="PF14608">
    <property type="entry name" value="zf-CCCH_2"/>
    <property type="match status" value="1"/>
</dbReference>
<feature type="compositionally biased region" description="Basic and acidic residues" evidence="5">
    <location>
        <begin position="446"/>
        <end position="457"/>
    </location>
</feature>
<feature type="compositionally biased region" description="Basic and acidic residues" evidence="5">
    <location>
        <begin position="473"/>
        <end position="482"/>
    </location>
</feature>
<feature type="compositionally biased region" description="Basic residues" evidence="5">
    <location>
        <begin position="425"/>
        <end position="437"/>
    </location>
</feature>
<feature type="domain" description="C3H1-type" evidence="6">
    <location>
        <begin position="6"/>
        <end position="35"/>
    </location>
</feature>
<evidence type="ECO:0000256" key="3">
    <source>
        <dbReference type="ARBA" id="ARBA00022833"/>
    </source>
</evidence>
<evidence type="ECO:0000259" key="6">
    <source>
        <dbReference type="PROSITE" id="PS50103"/>
    </source>
</evidence>
<evidence type="ECO:0000313" key="7">
    <source>
        <dbReference type="EMBL" id="KAJ9140954.1"/>
    </source>
</evidence>
<keyword evidence="2 4" id="KW-0863">Zinc-finger</keyword>
<proteinExistence type="predicted"/>
<gene>
    <name evidence="7" type="ORF">P3X46_031543</name>
</gene>
<evidence type="ECO:0000313" key="8">
    <source>
        <dbReference type="Proteomes" id="UP001174677"/>
    </source>
</evidence>
<dbReference type="PROSITE" id="PS50103">
    <property type="entry name" value="ZF_C3H1"/>
    <property type="match status" value="3"/>
</dbReference>
<comment type="caution">
    <text evidence="7">The sequence shown here is derived from an EMBL/GenBank/DDBJ whole genome shotgun (WGS) entry which is preliminary data.</text>
</comment>
<keyword evidence="8" id="KW-1185">Reference proteome</keyword>
<dbReference type="Gene3D" id="4.10.1000.10">
    <property type="entry name" value="Zinc finger, CCCH-type"/>
    <property type="match status" value="2"/>
</dbReference>
<dbReference type="SUPFAM" id="SSF90229">
    <property type="entry name" value="CCCH zinc finger"/>
    <property type="match status" value="1"/>
</dbReference>
<name>A0ABQ9KKN9_HEVBR</name>
<evidence type="ECO:0000256" key="5">
    <source>
        <dbReference type="SAM" id="MobiDB-lite"/>
    </source>
</evidence>
<dbReference type="Pfam" id="PF15663">
    <property type="entry name" value="zf-CCCH_3"/>
    <property type="match status" value="1"/>
</dbReference>